<name>A0ABQ8F8K5_9FUNG</name>
<keyword evidence="2" id="KW-0732">Signal</keyword>
<evidence type="ECO:0000256" key="1">
    <source>
        <dbReference type="SAM" id="MobiDB-lite"/>
    </source>
</evidence>
<comment type="caution">
    <text evidence="3">The sequence shown here is derived from an EMBL/GenBank/DDBJ whole genome shotgun (WGS) entry which is preliminary data.</text>
</comment>
<keyword evidence="4" id="KW-1185">Reference proteome</keyword>
<proteinExistence type="predicted"/>
<dbReference type="Proteomes" id="UP001648503">
    <property type="component" value="Unassembled WGS sequence"/>
</dbReference>
<feature type="chain" id="PRO_5047126740" evidence="2">
    <location>
        <begin position="19"/>
        <end position="188"/>
    </location>
</feature>
<accession>A0ABQ8F8K5</accession>
<sequence length="188" mass="21383">MKFNVLVVAAMVITSVNAVWHDVFTGCFGDRCDMSKAGEFRRLIQDELESVSPPELLGNDPNEPQESDPPEYDPICDPILEELTLLRRESYDIEAAFRGQMPTHSNLMKGKDADGKKINPRTLKTEQVAAYLELSNEKKATVGGFKAEYAVVMEKYRKPWKELIKNRCLTESRIWMSPDEVTKRGPFP</sequence>
<evidence type="ECO:0000313" key="3">
    <source>
        <dbReference type="EMBL" id="KAH6592560.1"/>
    </source>
</evidence>
<feature type="signal peptide" evidence="2">
    <location>
        <begin position="1"/>
        <end position="18"/>
    </location>
</feature>
<evidence type="ECO:0000256" key="2">
    <source>
        <dbReference type="SAM" id="SignalP"/>
    </source>
</evidence>
<organism evidence="3 4">
    <name type="scientific">Batrachochytrium salamandrivorans</name>
    <dbReference type="NCBI Taxonomy" id="1357716"/>
    <lineage>
        <taxon>Eukaryota</taxon>
        <taxon>Fungi</taxon>
        <taxon>Fungi incertae sedis</taxon>
        <taxon>Chytridiomycota</taxon>
        <taxon>Chytridiomycota incertae sedis</taxon>
        <taxon>Chytridiomycetes</taxon>
        <taxon>Rhizophydiales</taxon>
        <taxon>Rhizophydiales incertae sedis</taxon>
        <taxon>Batrachochytrium</taxon>
    </lineage>
</organism>
<dbReference type="EMBL" id="JAFCIX010000378">
    <property type="protein sequence ID" value="KAH6592560.1"/>
    <property type="molecule type" value="Genomic_DNA"/>
</dbReference>
<feature type="region of interest" description="Disordered" evidence="1">
    <location>
        <begin position="51"/>
        <end position="72"/>
    </location>
</feature>
<protein>
    <submittedName>
        <fullName evidence="3">Uncharacterized protein</fullName>
    </submittedName>
</protein>
<reference evidence="3 4" key="1">
    <citation type="submission" date="2021-02" db="EMBL/GenBank/DDBJ databases">
        <title>Variation within the Batrachochytrium salamandrivorans European outbreak.</title>
        <authorList>
            <person name="Kelly M."/>
            <person name="Pasmans F."/>
            <person name="Shea T.P."/>
            <person name="Munoz J.F."/>
            <person name="Carranza S."/>
            <person name="Cuomo C.A."/>
            <person name="Martel A."/>
        </authorList>
    </citation>
    <scope>NUCLEOTIDE SEQUENCE [LARGE SCALE GENOMIC DNA]</scope>
    <source>
        <strain evidence="3 4">AMFP18/2</strain>
    </source>
</reference>
<evidence type="ECO:0000313" key="4">
    <source>
        <dbReference type="Proteomes" id="UP001648503"/>
    </source>
</evidence>
<gene>
    <name evidence="3" type="ORF">BASA50_008011</name>
</gene>